<evidence type="ECO:0000256" key="1">
    <source>
        <dbReference type="ARBA" id="ARBA00004370"/>
    </source>
</evidence>
<reference evidence="9" key="1">
    <citation type="submission" date="2025-08" db="UniProtKB">
        <authorList>
            <consortium name="RefSeq"/>
        </authorList>
    </citation>
    <scope>IDENTIFICATION</scope>
    <source>
        <tissue evidence="9">Sperm</tissue>
    </source>
</reference>
<evidence type="ECO:0000259" key="7">
    <source>
        <dbReference type="PROSITE" id="PS50049"/>
    </source>
</evidence>
<dbReference type="SMART" id="SM00207">
    <property type="entry name" value="TNF"/>
    <property type="match status" value="1"/>
</dbReference>
<protein>
    <submittedName>
        <fullName evidence="9">Tumor necrosis factor ligand superfamily member 10-like isoform X1</fullName>
    </submittedName>
</protein>
<dbReference type="KEGG" id="pmrn:116937479"/>
<evidence type="ECO:0000313" key="8">
    <source>
        <dbReference type="Proteomes" id="UP001318040"/>
    </source>
</evidence>
<feature type="region of interest" description="Disordered" evidence="5">
    <location>
        <begin position="1"/>
        <end position="44"/>
    </location>
</feature>
<evidence type="ECO:0000256" key="3">
    <source>
        <dbReference type="ARBA" id="ARBA00022514"/>
    </source>
</evidence>
<proteinExistence type="inferred from homology"/>
<keyword evidence="8" id="KW-1185">Reference proteome</keyword>
<comment type="similarity">
    <text evidence="2">Belongs to the tumor necrosis factor family.</text>
</comment>
<dbReference type="GO" id="GO:0005164">
    <property type="term" value="F:tumor necrosis factor receptor binding"/>
    <property type="evidence" value="ECO:0007669"/>
    <property type="project" value="InterPro"/>
</dbReference>
<organism evidence="8 9">
    <name type="scientific">Petromyzon marinus</name>
    <name type="common">Sea lamprey</name>
    <dbReference type="NCBI Taxonomy" id="7757"/>
    <lineage>
        <taxon>Eukaryota</taxon>
        <taxon>Metazoa</taxon>
        <taxon>Chordata</taxon>
        <taxon>Craniata</taxon>
        <taxon>Vertebrata</taxon>
        <taxon>Cyclostomata</taxon>
        <taxon>Hyperoartia</taxon>
        <taxon>Petromyzontiformes</taxon>
        <taxon>Petromyzontidae</taxon>
        <taxon>Petromyzon</taxon>
    </lineage>
</organism>
<dbReference type="Gene3D" id="2.60.120.40">
    <property type="match status" value="1"/>
</dbReference>
<dbReference type="AlphaFoldDB" id="A0AAJ7WJW1"/>
<name>A0AAJ7WJW1_PETMA</name>
<dbReference type="PROSITE" id="PS50049">
    <property type="entry name" value="THD_2"/>
    <property type="match status" value="1"/>
</dbReference>
<feature type="compositionally biased region" description="Low complexity" evidence="5">
    <location>
        <begin position="18"/>
        <end position="44"/>
    </location>
</feature>
<evidence type="ECO:0000256" key="5">
    <source>
        <dbReference type="SAM" id="MobiDB-lite"/>
    </source>
</evidence>
<keyword evidence="3" id="KW-0202">Cytokine</keyword>
<dbReference type="GO" id="GO:0006955">
    <property type="term" value="P:immune response"/>
    <property type="evidence" value="ECO:0007669"/>
    <property type="project" value="InterPro"/>
</dbReference>
<comment type="subcellular location">
    <subcellularLocation>
        <location evidence="1">Membrane</location>
    </subcellularLocation>
</comment>
<dbReference type="GO" id="GO:0016020">
    <property type="term" value="C:membrane"/>
    <property type="evidence" value="ECO:0007669"/>
    <property type="project" value="UniProtKB-SubCell"/>
</dbReference>
<feature type="compositionally biased region" description="Low complexity" evidence="5">
    <location>
        <begin position="151"/>
        <end position="162"/>
    </location>
</feature>
<dbReference type="Proteomes" id="UP001318040">
    <property type="component" value="Unplaced"/>
</dbReference>
<keyword evidence="6" id="KW-0812">Transmembrane</keyword>
<sequence length="357" mass="38770">MPSKSTFSDAPFVQCGTSSRNNSTSSTSSSSSSSSACSEGSGSESPLVSINSVASTATTITTTATTTITTATKRLVVVALSLVLLQLLATAGFVGYFTLSLQKVHEESITKLQKCLSLTYTDDLLCQEFLYYMDTHIAKKSREMSSQIGDPIAASSSNPASPLGGLGHAASRKRPIAHVTGKQPREATATQLREGEHLQRLMGTQSGKVLYSWEEKLGSVHVQHMDFTGATLTARLHGSYYVYAQTYFRFSTWQVDTHMGRHGASDPPSDLSARQRPVQTMVLYLYKRTDHYPKPLLLAKAAQTKCWSASAQYGLHSVQLGGVFSLRRGDQLFIAVSDPTLVDFDPEASFFGSFFLE</sequence>
<evidence type="ECO:0000256" key="6">
    <source>
        <dbReference type="SAM" id="Phobius"/>
    </source>
</evidence>
<keyword evidence="6" id="KW-1133">Transmembrane helix</keyword>
<evidence type="ECO:0000256" key="2">
    <source>
        <dbReference type="ARBA" id="ARBA00008670"/>
    </source>
</evidence>
<dbReference type="SUPFAM" id="SSF49842">
    <property type="entry name" value="TNF-like"/>
    <property type="match status" value="1"/>
</dbReference>
<dbReference type="InterPro" id="IPR008983">
    <property type="entry name" value="Tumour_necrosis_fac-like_dom"/>
</dbReference>
<accession>A0AAJ7WJW1</accession>
<keyword evidence="4 6" id="KW-0472">Membrane</keyword>
<feature type="domain" description="THD" evidence="7">
    <location>
        <begin position="175"/>
        <end position="356"/>
    </location>
</feature>
<gene>
    <name evidence="9" type="primary">LOC116937479</name>
</gene>
<dbReference type="PANTHER" id="PTHR11471">
    <property type="entry name" value="TUMOR NECROSIS FACTOR FAMILY MEMBER"/>
    <property type="match status" value="1"/>
</dbReference>
<dbReference type="CDD" id="cd00184">
    <property type="entry name" value="TNF"/>
    <property type="match status" value="1"/>
</dbReference>
<evidence type="ECO:0000313" key="9">
    <source>
        <dbReference type="RefSeq" id="XP_032800479.1"/>
    </source>
</evidence>
<dbReference type="RefSeq" id="XP_032800479.1">
    <property type="nucleotide sequence ID" value="XM_032944588.1"/>
</dbReference>
<dbReference type="InterPro" id="IPR006052">
    <property type="entry name" value="TNF_dom"/>
</dbReference>
<dbReference type="PANTHER" id="PTHR11471:SF27">
    <property type="entry name" value="TUMOR NECROSIS FACTOR LIGAND SUPERFAMILY MEMBER 10"/>
    <property type="match status" value="1"/>
</dbReference>
<evidence type="ECO:0000256" key="4">
    <source>
        <dbReference type="ARBA" id="ARBA00023136"/>
    </source>
</evidence>
<dbReference type="GO" id="GO:0005615">
    <property type="term" value="C:extracellular space"/>
    <property type="evidence" value="ECO:0007669"/>
    <property type="project" value="UniProtKB-KW"/>
</dbReference>
<feature type="region of interest" description="Disordered" evidence="5">
    <location>
        <begin position="148"/>
        <end position="168"/>
    </location>
</feature>
<dbReference type="GO" id="GO:0005125">
    <property type="term" value="F:cytokine activity"/>
    <property type="evidence" value="ECO:0007669"/>
    <property type="project" value="UniProtKB-KW"/>
</dbReference>
<feature type="transmembrane region" description="Helical" evidence="6">
    <location>
        <begin position="75"/>
        <end position="99"/>
    </location>
</feature>
<dbReference type="Pfam" id="PF00229">
    <property type="entry name" value="TNF"/>
    <property type="match status" value="1"/>
</dbReference>